<evidence type="ECO:0000313" key="2">
    <source>
        <dbReference type="EMBL" id="SFG31536.1"/>
    </source>
</evidence>
<reference evidence="3" key="1">
    <citation type="submission" date="2016-10" db="EMBL/GenBank/DDBJ databases">
        <authorList>
            <person name="Varghese N."/>
            <person name="Submissions S."/>
        </authorList>
    </citation>
    <scope>NUCLEOTIDE SEQUENCE [LARGE SCALE GENOMIC DNA]</scope>
    <source>
        <strain evidence="3">DSM 20403</strain>
    </source>
</reference>
<gene>
    <name evidence="2" type="ORF">SAMN02910432_00822</name>
</gene>
<dbReference type="PANTHER" id="PTHR38454:SF1">
    <property type="entry name" value="INTEGRAL MEMBRANE PROTEIN"/>
    <property type="match status" value="1"/>
</dbReference>
<dbReference type="EMBL" id="FOPI01000011">
    <property type="protein sequence ID" value="SFG31536.1"/>
    <property type="molecule type" value="Genomic_DNA"/>
</dbReference>
<evidence type="ECO:0000256" key="1">
    <source>
        <dbReference type="SAM" id="Phobius"/>
    </source>
</evidence>
<dbReference type="RefSeq" id="WP_056990390.1">
    <property type="nucleotide sequence ID" value="NZ_AYYL01000005.1"/>
</dbReference>
<organism evidence="2 3">
    <name type="scientific">Ligilactobacillus ruminis DSM 20403 = NBRC 102161</name>
    <dbReference type="NCBI Taxonomy" id="1423798"/>
    <lineage>
        <taxon>Bacteria</taxon>
        <taxon>Bacillati</taxon>
        <taxon>Bacillota</taxon>
        <taxon>Bacilli</taxon>
        <taxon>Lactobacillales</taxon>
        <taxon>Lactobacillaceae</taxon>
        <taxon>Ligilactobacillus</taxon>
    </lineage>
</organism>
<protein>
    <submittedName>
        <fullName evidence="2">Membrane protein YfhO</fullName>
    </submittedName>
</protein>
<evidence type="ECO:0000313" key="3">
    <source>
        <dbReference type="Proteomes" id="UP000182635"/>
    </source>
</evidence>
<feature type="transmembrane region" description="Helical" evidence="1">
    <location>
        <begin position="67"/>
        <end position="85"/>
    </location>
</feature>
<feature type="transmembrane region" description="Helical" evidence="1">
    <location>
        <begin position="7"/>
        <end position="27"/>
    </location>
</feature>
<accession>A0A1I2R0X9</accession>
<keyword evidence="1" id="KW-0812">Transmembrane</keyword>
<dbReference type="AlphaFoldDB" id="A0A1I2R0X9"/>
<feature type="transmembrane region" description="Helical" evidence="1">
    <location>
        <begin position="105"/>
        <end position="124"/>
    </location>
</feature>
<proteinExistence type="predicted"/>
<dbReference type="PANTHER" id="PTHR38454">
    <property type="entry name" value="INTEGRAL MEMBRANE PROTEIN-RELATED"/>
    <property type="match status" value="1"/>
</dbReference>
<dbReference type="InterPro" id="IPR018580">
    <property type="entry name" value="Uncharacterised_YfhO"/>
</dbReference>
<name>A0A1I2R0X9_9LACO</name>
<feature type="transmembrane region" description="Helical" evidence="1">
    <location>
        <begin position="161"/>
        <end position="182"/>
    </location>
</feature>
<keyword evidence="1" id="KW-1133">Transmembrane helix</keyword>
<dbReference type="OrthoDB" id="9815466at2"/>
<dbReference type="Proteomes" id="UP000182635">
    <property type="component" value="Unassembled WGS sequence"/>
</dbReference>
<dbReference type="Pfam" id="PF09586">
    <property type="entry name" value="YfhO"/>
    <property type="match status" value="1"/>
</dbReference>
<keyword evidence="1" id="KW-0472">Membrane</keyword>
<sequence>MSKRKKASIVVISSLCTLSLLLMIMYIQGFIPFGNDKSLASMDAHIQYIDLYAYLKDVILGKNNFSYTFSNVLGGSSFAIFSYYLSSPINLLVIFFSKDNLRTFFDIAVVIKLVLAALSCSYFFAETFKEKINSNLKYAMTIVLSVSYALCQYNIAQSSNIMWLDGVYMLPLMLLFIHKIVIGESKGWKLAK</sequence>